<sequence>MTDKQRAEFNELADLYATAFILMGEFIEREGLDYDDVWDEANQYVDDAILRGNE</sequence>
<dbReference type="EMBL" id="MF417871">
    <property type="protein sequence ID" value="ASN68071.1"/>
    <property type="molecule type" value="Genomic_DNA"/>
</dbReference>
<accession>A0A2H4J7L7</accession>
<reference evidence="1" key="1">
    <citation type="submission" date="2017-06" db="EMBL/GenBank/DDBJ databases">
        <title>Novel phages from South African skin metaviromes.</title>
        <authorList>
            <person name="van Zyl L.J."/>
            <person name="Abrahams Y."/>
            <person name="Stander E.A."/>
            <person name="Kirby B.M."/>
            <person name="Clavaud C."/>
            <person name="Farcet C."/>
            <person name="Breton L."/>
            <person name="Trindade M.I."/>
        </authorList>
    </citation>
    <scope>NUCLEOTIDE SEQUENCE</scope>
</reference>
<proteinExistence type="predicted"/>
<protein>
    <submittedName>
        <fullName evidence="1">Uncharacterized protein</fullName>
    </submittedName>
</protein>
<evidence type="ECO:0000313" key="1">
    <source>
        <dbReference type="EMBL" id="ASN68071.1"/>
    </source>
</evidence>
<gene>
    <name evidence="1" type="ORF">8F11_36</name>
</gene>
<organism evidence="1">
    <name type="scientific">uncultured Caudovirales phage</name>
    <dbReference type="NCBI Taxonomy" id="2100421"/>
    <lineage>
        <taxon>Viruses</taxon>
        <taxon>Duplodnaviria</taxon>
        <taxon>Heunggongvirae</taxon>
        <taxon>Uroviricota</taxon>
        <taxon>Caudoviricetes</taxon>
        <taxon>Peduoviridae</taxon>
        <taxon>Maltschvirus</taxon>
        <taxon>Maltschvirus maltsch</taxon>
    </lineage>
</organism>
<name>A0A2H4J7L7_9CAUD</name>